<feature type="transmembrane region" description="Helical" evidence="2">
    <location>
        <begin position="48"/>
        <end position="72"/>
    </location>
</feature>
<keyword evidence="2" id="KW-0812">Transmembrane</keyword>
<evidence type="ECO:0000313" key="4">
    <source>
        <dbReference type="Proteomes" id="UP000326757"/>
    </source>
</evidence>
<comment type="caution">
    <text evidence="3">The sequence shown here is derived from an EMBL/GenBank/DDBJ whole genome shotgun (WGS) entry which is preliminary data.</text>
</comment>
<sequence length="91" mass="9939">MMLSLFALTDAQGDSNSQTSMDSNSQTSMDSNSQTSMDPNLKLLHSQAILSILSIQCLVFINSIASIYCHSYRQSSSKHKMMPKSCVDTGV</sequence>
<evidence type="ECO:0000256" key="2">
    <source>
        <dbReference type="SAM" id="Phobius"/>
    </source>
</evidence>
<reference evidence="3 4" key="1">
    <citation type="submission" date="2019-06" db="EMBL/GenBank/DDBJ databases">
        <title>Genome Sequence of the Brown Rot Fungal Pathogen Monilinia laxa.</title>
        <authorList>
            <person name="De Miccolis Angelini R.M."/>
            <person name="Landi L."/>
            <person name="Abate D."/>
            <person name="Pollastro S."/>
            <person name="Romanazzi G."/>
            <person name="Faretra F."/>
        </authorList>
    </citation>
    <scope>NUCLEOTIDE SEQUENCE [LARGE SCALE GENOMIC DNA]</scope>
    <source>
        <strain evidence="3 4">Mlax316</strain>
    </source>
</reference>
<proteinExistence type="predicted"/>
<feature type="region of interest" description="Disordered" evidence="1">
    <location>
        <begin position="8"/>
        <end position="37"/>
    </location>
</feature>
<keyword evidence="4" id="KW-1185">Reference proteome</keyword>
<feature type="compositionally biased region" description="Polar residues" evidence="1">
    <location>
        <begin position="12"/>
        <end position="37"/>
    </location>
</feature>
<name>A0A5N6KDJ9_MONLA</name>
<evidence type="ECO:0000313" key="3">
    <source>
        <dbReference type="EMBL" id="KAB8301549.1"/>
    </source>
</evidence>
<organism evidence="3 4">
    <name type="scientific">Monilinia laxa</name>
    <name type="common">Brown rot fungus</name>
    <name type="synonym">Sclerotinia laxa</name>
    <dbReference type="NCBI Taxonomy" id="61186"/>
    <lineage>
        <taxon>Eukaryota</taxon>
        <taxon>Fungi</taxon>
        <taxon>Dikarya</taxon>
        <taxon>Ascomycota</taxon>
        <taxon>Pezizomycotina</taxon>
        <taxon>Leotiomycetes</taxon>
        <taxon>Helotiales</taxon>
        <taxon>Sclerotiniaceae</taxon>
        <taxon>Monilinia</taxon>
    </lineage>
</organism>
<evidence type="ECO:0000256" key="1">
    <source>
        <dbReference type="SAM" id="MobiDB-lite"/>
    </source>
</evidence>
<protein>
    <submittedName>
        <fullName evidence="3">Uncharacterized protein</fullName>
    </submittedName>
</protein>
<gene>
    <name evidence="3" type="ORF">EYC80_003394</name>
</gene>
<accession>A0A5N6KDJ9</accession>
<dbReference type="Proteomes" id="UP000326757">
    <property type="component" value="Unassembled WGS sequence"/>
</dbReference>
<dbReference type="AlphaFoldDB" id="A0A5N6KDJ9"/>
<dbReference type="EMBL" id="VIGI01000004">
    <property type="protein sequence ID" value="KAB8301549.1"/>
    <property type="molecule type" value="Genomic_DNA"/>
</dbReference>
<keyword evidence="2" id="KW-0472">Membrane</keyword>
<keyword evidence="2" id="KW-1133">Transmembrane helix</keyword>